<evidence type="ECO:0000259" key="10">
    <source>
        <dbReference type="Pfam" id="PF10659"/>
    </source>
</evidence>
<proteinExistence type="predicted"/>
<comment type="function">
    <text evidence="1">VSG forms a coat on the surface of the parasite. The trypanosome evades the immune response of the host by expressing a series of antigenically distinct VSGs from an estimated 1000 VSG genes.</text>
</comment>
<dbReference type="InterPro" id="IPR025932">
    <property type="entry name" value="Trypano_VSG_B_N_dom"/>
</dbReference>
<sequence length="515" mass="54393">MRSATAIALLLVGFQAANAGNILEGANKVEFSLLCDLVALAEADLTLPPITDTTAEALEDMLRLNMSVSDSAWQKMFKKQTGENDYHETMPDGTNDPGGWAAMWPQWSKAIKALKVDKKEEDLKQAGIQELTAEEAKSLRTHLRPILAKVLKIEKARGNLQPALAKLDAKTVKTELQKAVFGAAGKTKTDVQHTDVFETSSCSTYSACCEITPTSPKAKAAAAVLACLCAKADSSPVDGVCGFSTGPGTQWTVAGAPAATAVREPLAFCPSTSDTTITASRLERIVTGLKNQMKIISTVGYLGEFKSGTCGGQETNGLCVKYTGYTGKVGKAFEDIPWVKTVSTLVSDLTQREQAAAQASFLAAQLLAEKDAAYSLAELAKQTTNLVKVTSDGKGTNNSQQSKDCKTHTDNKTCTDNGCKWKGKSETDGPCVVDESKVKEQTNTAAGTGDGAAKPGVNCSSHTTKEACEGVTGTPAPGKKAVCGWIDDKCQNSTFLLTKKFALTVVSAAFVALLF</sequence>
<keyword evidence="8" id="KW-0449">Lipoprotein</keyword>
<evidence type="ECO:0000256" key="8">
    <source>
        <dbReference type="ARBA" id="ARBA00023288"/>
    </source>
</evidence>
<evidence type="ECO:0000256" key="2">
    <source>
        <dbReference type="ARBA" id="ARBA00004609"/>
    </source>
</evidence>
<reference evidence="12" key="1">
    <citation type="submission" date="2005-06" db="EMBL/GenBank/DDBJ databases">
        <authorList>
            <person name="Lennard N."/>
            <person name="Barron A."/>
            <person name="Clark L."/>
            <person name="Corton C."/>
            <person name="Harris B."/>
            <person name="Line A."/>
            <person name="Berriman M."/>
            <person name="Hertz-Fowler C."/>
            <person name="Renauld H."/>
            <person name="Bohme U."/>
            <person name="Arrowsmith C."/>
            <person name="Cronin C."/>
            <person name="Davies R."/>
            <person name="Doggett J."/>
            <person name="Fraser A."/>
            <person name="Johnson D."/>
            <person name="Larke N."/>
            <person name="Leech V."/>
            <person name="Lord A."/>
            <person name="MacLeod A."/>
            <person name="Norbertczak H."/>
            <person name="Ormand D."/>
            <person name="Quail M."/>
            <person name="Rabbinowitsch E."/>
            <person name="Rajandream M."/>
            <person name="Reitter C."/>
            <person name="Sharp S."/>
            <person name="Woodward J."/>
            <person name="Hall N."/>
            <person name="Melville S.and.Barrell.B."/>
        </authorList>
    </citation>
    <scope>NUCLEOTIDE SEQUENCE</scope>
    <source>
        <strain evidence="12">927/4 GUTat10.1</strain>
    </source>
</reference>
<feature type="signal peptide" evidence="9">
    <location>
        <begin position="1"/>
        <end position="19"/>
    </location>
</feature>
<evidence type="ECO:0000256" key="9">
    <source>
        <dbReference type="SAM" id="SignalP"/>
    </source>
</evidence>
<comment type="subcellular location">
    <subcellularLocation>
        <location evidence="2">Cell membrane</location>
        <topology evidence="2">Lipid-anchor</topology>
        <topology evidence="2">GPI-anchor</topology>
    </subcellularLocation>
</comment>
<dbReference type="EMBL" id="CT009752">
    <property type="protein sequence ID" value="CAJ16811.1"/>
    <property type="molecule type" value="Genomic_DNA"/>
</dbReference>
<keyword evidence="6" id="KW-0472">Membrane</keyword>
<feature type="domain" description="Trypanosome variant surface glycoprotein C-terminal" evidence="10">
    <location>
        <begin position="405"/>
        <end position="514"/>
    </location>
</feature>
<protein>
    <submittedName>
        <fullName evidence="12">Variant surface glycoprotein (VSG), putative</fullName>
    </submittedName>
</protein>
<evidence type="ECO:0000313" key="12">
    <source>
        <dbReference type="EMBL" id="CAJ16811.1"/>
    </source>
</evidence>
<dbReference type="VEuPathDB" id="TriTrypDB:Tb10.v4.0100"/>
<keyword evidence="5 9" id="KW-0732">Signal</keyword>
<evidence type="ECO:0000256" key="5">
    <source>
        <dbReference type="ARBA" id="ARBA00022729"/>
    </source>
</evidence>
<dbReference type="Pfam" id="PF13206">
    <property type="entry name" value="VSG_B"/>
    <property type="match status" value="1"/>
</dbReference>
<gene>
    <name evidence="12" type="ORF">Tb10.v4.0100</name>
</gene>
<evidence type="ECO:0000256" key="1">
    <source>
        <dbReference type="ARBA" id="ARBA00002523"/>
    </source>
</evidence>
<name>Q4FKM4_TRYB2</name>
<evidence type="ECO:0000256" key="6">
    <source>
        <dbReference type="ARBA" id="ARBA00023136"/>
    </source>
</evidence>
<evidence type="ECO:0000256" key="7">
    <source>
        <dbReference type="ARBA" id="ARBA00023180"/>
    </source>
</evidence>
<feature type="chain" id="PRO_5004238614" evidence="9">
    <location>
        <begin position="20"/>
        <end position="515"/>
    </location>
</feature>
<dbReference type="InterPro" id="IPR019609">
    <property type="entry name" value="Variant_surf_glycoprt_trypan_C"/>
</dbReference>
<dbReference type="GO" id="GO:0098552">
    <property type="term" value="C:side of membrane"/>
    <property type="evidence" value="ECO:0007669"/>
    <property type="project" value="UniProtKB-KW"/>
</dbReference>
<evidence type="ECO:0000259" key="11">
    <source>
        <dbReference type="Pfam" id="PF13206"/>
    </source>
</evidence>
<feature type="domain" description="Trypanosome variant surface glycoprotein B-type N-terminal" evidence="11">
    <location>
        <begin position="17"/>
        <end position="366"/>
    </location>
</feature>
<keyword evidence="3" id="KW-1003">Cell membrane</keyword>
<dbReference type="AlphaFoldDB" id="Q4FKM4"/>
<evidence type="ECO:0000256" key="3">
    <source>
        <dbReference type="ARBA" id="ARBA00022475"/>
    </source>
</evidence>
<dbReference type="GO" id="GO:0005886">
    <property type="term" value="C:plasma membrane"/>
    <property type="evidence" value="ECO:0007669"/>
    <property type="project" value="UniProtKB-SubCell"/>
</dbReference>
<keyword evidence="4" id="KW-0336">GPI-anchor</keyword>
<keyword evidence="7" id="KW-0325">Glycoprotein</keyword>
<evidence type="ECO:0000256" key="4">
    <source>
        <dbReference type="ARBA" id="ARBA00022622"/>
    </source>
</evidence>
<dbReference type="Pfam" id="PF10659">
    <property type="entry name" value="Trypan_glycop_C"/>
    <property type="match status" value="1"/>
</dbReference>
<accession>Q4FKM4</accession>
<organism evidence="12">
    <name type="scientific">Trypanosoma brucei brucei (strain 927/4 GUTat10.1)</name>
    <dbReference type="NCBI Taxonomy" id="185431"/>
    <lineage>
        <taxon>Eukaryota</taxon>
        <taxon>Discoba</taxon>
        <taxon>Euglenozoa</taxon>
        <taxon>Kinetoplastea</taxon>
        <taxon>Metakinetoplastina</taxon>
        <taxon>Trypanosomatida</taxon>
        <taxon>Trypanosomatidae</taxon>
        <taxon>Trypanosoma</taxon>
    </lineage>
</organism>